<evidence type="ECO:0000313" key="7">
    <source>
        <dbReference type="Proteomes" id="UP000004508"/>
    </source>
</evidence>
<dbReference type="GO" id="GO:0005960">
    <property type="term" value="C:glycine cleavage complex"/>
    <property type="evidence" value="ECO:0007669"/>
    <property type="project" value="InterPro"/>
</dbReference>
<evidence type="ECO:0000256" key="2">
    <source>
        <dbReference type="ARBA" id="ARBA00022823"/>
    </source>
</evidence>
<dbReference type="GO" id="GO:0019464">
    <property type="term" value="P:glycine decarboxylation via glycine cleavage system"/>
    <property type="evidence" value="ECO:0007669"/>
    <property type="project" value="UniProtKB-UniRule"/>
</dbReference>
<dbReference type="CDD" id="cd06848">
    <property type="entry name" value="GCS_H"/>
    <property type="match status" value="1"/>
</dbReference>
<evidence type="ECO:0000256" key="4">
    <source>
        <dbReference type="PIRSR" id="PIRSR617453-50"/>
    </source>
</evidence>
<feature type="domain" description="Lipoyl-binding" evidence="5">
    <location>
        <begin position="26"/>
        <end position="109"/>
    </location>
</feature>
<dbReference type="InterPro" id="IPR017453">
    <property type="entry name" value="GCV_H_sub"/>
</dbReference>
<evidence type="ECO:0000259" key="5">
    <source>
        <dbReference type="PROSITE" id="PS50968"/>
    </source>
</evidence>
<dbReference type="PROSITE" id="PS00189">
    <property type="entry name" value="LIPOYL"/>
    <property type="match status" value="1"/>
</dbReference>
<dbReference type="FunCoup" id="D6TP96">
    <property type="interactions" value="554"/>
</dbReference>
<gene>
    <name evidence="3" type="primary">gcvH</name>
    <name evidence="6" type="ORF">Krac_8784</name>
</gene>
<feature type="modified residue" description="N6-lipoyllysine" evidence="3 4">
    <location>
        <position position="68"/>
    </location>
</feature>
<dbReference type="InParanoid" id="D6TP96"/>
<comment type="subunit">
    <text evidence="3">The glycine cleavage system is composed of four proteins: P, T, L and H.</text>
</comment>
<comment type="function">
    <text evidence="3">The glycine cleavage system catalyzes the degradation of glycine. The H protein shuttles the methylamine group of glycine from the P protein to the T protein.</text>
</comment>
<dbReference type="Gene3D" id="2.40.50.100">
    <property type="match status" value="1"/>
</dbReference>
<dbReference type="InterPro" id="IPR011053">
    <property type="entry name" value="Single_hybrid_motif"/>
</dbReference>
<evidence type="ECO:0000256" key="1">
    <source>
        <dbReference type="ARBA" id="ARBA00009249"/>
    </source>
</evidence>
<evidence type="ECO:0000313" key="6">
    <source>
        <dbReference type="EMBL" id="EFH87452.1"/>
    </source>
</evidence>
<dbReference type="InterPro" id="IPR000089">
    <property type="entry name" value="Biotin_lipoyl"/>
</dbReference>
<dbReference type="InterPro" id="IPR002930">
    <property type="entry name" value="GCV_H"/>
</dbReference>
<dbReference type="eggNOG" id="COG0509">
    <property type="taxonomic scope" value="Bacteria"/>
</dbReference>
<accession>D6TP96</accession>
<proteinExistence type="inferred from homology"/>
<dbReference type="RefSeq" id="WP_007912615.1">
    <property type="nucleotide sequence ID" value="NZ_ADVG01000002.1"/>
</dbReference>
<name>D6TP96_KTERA</name>
<comment type="cofactor">
    <cofactor evidence="3">
        <name>(R)-lipoate</name>
        <dbReference type="ChEBI" id="CHEBI:83088"/>
    </cofactor>
    <text evidence="3">Binds 1 lipoyl cofactor covalently.</text>
</comment>
<comment type="caution">
    <text evidence="6">The sequence shown here is derived from an EMBL/GenBank/DDBJ whole genome shotgun (WGS) entry which is preliminary data.</text>
</comment>
<dbReference type="PANTHER" id="PTHR11715">
    <property type="entry name" value="GLYCINE CLEAVAGE SYSTEM H PROTEIN"/>
    <property type="match status" value="1"/>
</dbReference>
<dbReference type="GO" id="GO:0005829">
    <property type="term" value="C:cytosol"/>
    <property type="evidence" value="ECO:0007669"/>
    <property type="project" value="TreeGrafter"/>
</dbReference>
<dbReference type="SUPFAM" id="SSF51230">
    <property type="entry name" value="Single hybrid motif"/>
    <property type="match status" value="1"/>
</dbReference>
<dbReference type="Proteomes" id="UP000004508">
    <property type="component" value="Unassembled WGS sequence"/>
</dbReference>
<dbReference type="EMBL" id="ADVG01000002">
    <property type="protein sequence ID" value="EFH87452.1"/>
    <property type="molecule type" value="Genomic_DNA"/>
</dbReference>
<reference evidence="6 7" key="1">
    <citation type="journal article" date="2011" name="Stand. Genomic Sci.">
        <title>Non-contiguous finished genome sequence and contextual data of the filamentous soil bacterium Ktedonobacter racemifer type strain (SOSP1-21).</title>
        <authorList>
            <person name="Chang Y.J."/>
            <person name="Land M."/>
            <person name="Hauser L."/>
            <person name="Chertkov O."/>
            <person name="Del Rio T.G."/>
            <person name="Nolan M."/>
            <person name="Copeland A."/>
            <person name="Tice H."/>
            <person name="Cheng J.F."/>
            <person name="Lucas S."/>
            <person name="Han C."/>
            <person name="Goodwin L."/>
            <person name="Pitluck S."/>
            <person name="Ivanova N."/>
            <person name="Ovchinikova G."/>
            <person name="Pati A."/>
            <person name="Chen A."/>
            <person name="Palaniappan K."/>
            <person name="Mavromatis K."/>
            <person name="Liolios K."/>
            <person name="Brettin T."/>
            <person name="Fiebig A."/>
            <person name="Rohde M."/>
            <person name="Abt B."/>
            <person name="Goker M."/>
            <person name="Detter J.C."/>
            <person name="Woyke T."/>
            <person name="Bristow J."/>
            <person name="Eisen J.A."/>
            <person name="Markowitz V."/>
            <person name="Hugenholtz P."/>
            <person name="Kyrpides N.C."/>
            <person name="Klenk H.P."/>
            <person name="Lapidus A."/>
        </authorList>
    </citation>
    <scope>NUCLEOTIDE SEQUENCE [LARGE SCALE GENOMIC DNA]</scope>
    <source>
        <strain evidence="7">DSM 44963</strain>
    </source>
</reference>
<dbReference type="HAMAP" id="MF_00272">
    <property type="entry name" value="GcvH"/>
    <property type="match status" value="1"/>
</dbReference>
<evidence type="ECO:0000256" key="3">
    <source>
        <dbReference type="HAMAP-Rule" id="MF_00272"/>
    </source>
</evidence>
<keyword evidence="7" id="KW-1185">Reference proteome</keyword>
<dbReference type="NCBIfam" id="TIGR00527">
    <property type="entry name" value="gcvH"/>
    <property type="match status" value="1"/>
</dbReference>
<dbReference type="InterPro" id="IPR033753">
    <property type="entry name" value="GCV_H/Fam206"/>
</dbReference>
<dbReference type="AlphaFoldDB" id="D6TP96"/>
<keyword evidence="2 3" id="KW-0450">Lipoyl</keyword>
<dbReference type="NCBIfam" id="NF002270">
    <property type="entry name" value="PRK01202.1"/>
    <property type="match status" value="1"/>
</dbReference>
<dbReference type="PROSITE" id="PS50968">
    <property type="entry name" value="BIOTINYL_LIPOYL"/>
    <property type="match status" value="1"/>
</dbReference>
<dbReference type="Pfam" id="PF01597">
    <property type="entry name" value="GCV_H"/>
    <property type="match status" value="1"/>
</dbReference>
<dbReference type="GO" id="GO:0009249">
    <property type="term" value="P:protein lipoylation"/>
    <property type="evidence" value="ECO:0007669"/>
    <property type="project" value="TreeGrafter"/>
</dbReference>
<protein>
    <recommendedName>
        <fullName evidence="3">Glycine cleavage system H protein</fullName>
    </recommendedName>
</protein>
<organism evidence="6 7">
    <name type="scientific">Ktedonobacter racemifer DSM 44963</name>
    <dbReference type="NCBI Taxonomy" id="485913"/>
    <lineage>
        <taxon>Bacteria</taxon>
        <taxon>Bacillati</taxon>
        <taxon>Chloroflexota</taxon>
        <taxon>Ktedonobacteria</taxon>
        <taxon>Ktedonobacterales</taxon>
        <taxon>Ktedonobacteraceae</taxon>
        <taxon>Ktedonobacter</taxon>
    </lineage>
</organism>
<comment type="similarity">
    <text evidence="1 3">Belongs to the GcvH family.</text>
</comment>
<sequence length="132" mass="14794">MMASLNHPANLKYTKTDEWVLVEGDQATIGITDYAQDQLGDIVYIELPWDGGQTLGNEEKFGDIESVKATSELVAPLSGEVVSANQELKERPELINDNPYDEGWMLKIKLANTAELDQLMTAEQYLQYLEGR</sequence>
<dbReference type="STRING" id="485913.Krac_8784"/>
<dbReference type="InterPro" id="IPR003016">
    <property type="entry name" value="2-oxoA_DH_lipoyl-BS"/>
</dbReference>
<dbReference type="PANTHER" id="PTHR11715:SF3">
    <property type="entry name" value="GLYCINE CLEAVAGE SYSTEM H PROTEIN-RELATED"/>
    <property type="match status" value="1"/>
</dbReference>